<feature type="signal peptide" evidence="8">
    <location>
        <begin position="1"/>
        <end position="25"/>
    </location>
</feature>
<proteinExistence type="predicted"/>
<feature type="region of interest" description="Disordered" evidence="7">
    <location>
        <begin position="64"/>
        <end position="112"/>
    </location>
</feature>
<feature type="region of interest" description="Disordered" evidence="7">
    <location>
        <begin position="716"/>
        <end position="763"/>
    </location>
</feature>
<evidence type="ECO:0000256" key="1">
    <source>
        <dbReference type="ARBA" id="ARBA00005186"/>
    </source>
</evidence>
<dbReference type="SUPFAM" id="SSF48452">
    <property type="entry name" value="TPR-like"/>
    <property type="match status" value="4"/>
</dbReference>
<keyword evidence="4 6" id="KW-0802">TPR repeat</keyword>
<dbReference type="Proteomes" id="UP000284395">
    <property type="component" value="Unassembled WGS sequence"/>
</dbReference>
<comment type="caution">
    <text evidence="10">The sequence shown here is derived from an EMBL/GenBank/DDBJ whole genome shotgun (WGS) entry which is preliminary data.</text>
</comment>
<evidence type="ECO:0000313" key="10">
    <source>
        <dbReference type="EMBL" id="RKF23104.1"/>
    </source>
</evidence>
<dbReference type="InterPro" id="IPR019734">
    <property type="entry name" value="TPR_rpt"/>
</dbReference>
<evidence type="ECO:0000256" key="2">
    <source>
        <dbReference type="ARBA" id="ARBA00022729"/>
    </source>
</evidence>
<dbReference type="RefSeq" id="WP_120323008.1">
    <property type="nucleotide sequence ID" value="NZ_RAPF01000001.1"/>
</dbReference>
<keyword evidence="3" id="KW-0677">Repeat</keyword>
<feature type="chain" id="PRO_5019400386" evidence="8">
    <location>
        <begin position="26"/>
        <end position="1156"/>
    </location>
</feature>
<evidence type="ECO:0000256" key="6">
    <source>
        <dbReference type="PROSITE-ProRule" id="PRU00339"/>
    </source>
</evidence>
<dbReference type="UniPathway" id="UPA00694"/>
<dbReference type="GO" id="GO:0019867">
    <property type="term" value="C:outer membrane"/>
    <property type="evidence" value="ECO:0007669"/>
    <property type="project" value="InterPro"/>
</dbReference>
<dbReference type="PROSITE" id="PS50005">
    <property type="entry name" value="TPR"/>
    <property type="match status" value="1"/>
</dbReference>
<dbReference type="PANTHER" id="PTHR12558:SF13">
    <property type="entry name" value="CELL DIVISION CYCLE PROTEIN 27 HOMOLOG"/>
    <property type="match status" value="1"/>
</dbReference>
<dbReference type="Gene3D" id="1.25.40.10">
    <property type="entry name" value="Tetratricopeptide repeat domain"/>
    <property type="match status" value="4"/>
</dbReference>
<evidence type="ECO:0000256" key="7">
    <source>
        <dbReference type="SAM" id="MobiDB-lite"/>
    </source>
</evidence>
<dbReference type="Pfam" id="PF05420">
    <property type="entry name" value="BCSC_C"/>
    <property type="match status" value="1"/>
</dbReference>
<comment type="pathway">
    <text evidence="1">Glycan metabolism; bacterial cellulose biosynthesis.</text>
</comment>
<name>A0A420EQZ8_9SPHN</name>
<accession>A0A420EQZ8</accession>
<reference evidence="10 11" key="1">
    <citation type="submission" date="2018-09" db="EMBL/GenBank/DDBJ databases">
        <title>Altererythrobacter spongiae sp. nov., isolated from a marine sponge.</title>
        <authorList>
            <person name="Zhuang L."/>
            <person name="Luo L."/>
        </authorList>
    </citation>
    <scope>NUCLEOTIDE SEQUENCE [LARGE SCALE GENOMIC DNA]</scope>
    <source>
        <strain evidence="10 11">HN-Y73</strain>
    </source>
</reference>
<keyword evidence="2 8" id="KW-0732">Signal</keyword>
<dbReference type="Pfam" id="PF14559">
    <property type="entry name" value="TPR_19"/>
    <property type="match status" value="2"/>
</dbReference>
<evidence type="ECO:0000256" key="5">
    <source>
        <dbReference type="ARBA" id="ARBA00022916"/>
    </source>
</evidence>
<dbReference type="EMBL" id="RAPF01000001">
    <property type="protein sequence ID" value="RKF23104.1"/>
    <property type="molecule type" value="Genomic_DNA"/>
</dbReference>
<keyword evidence="5" id="KW-0135">Cellulose biosynthesis</keyword>
<evidence type="ECO:0000259" key="9">
    <source>
        <dbReference type="Pfam" id="PF05420"/>
    </source>
</evidence>
<dbReference type="OrthoDB" id="174989at2"/>
<dbReference type="InterPro" id="IPR011990">
    <property type="entry name" value="TPR-like_helical_dom_sf"/>
</dbReference>
<evidence type="ECO:0000313" key="11">
    <source>
        <dbReference type="Proteomes" id="UP000284395"/>
    </source>
</evidence>
<feature type="compositionally biased region" description="Pro residues" evidence="7">
    <location>
        <begin position="72"/>
        <end position="82"/>
    </location>
</feature>
<dbReference type="GO" id="GO:0030244">
    <property type="term" value="P:cellulose biosynthetic process"/>
    <property type="evidence" value="ECO:0007669"/>
    <property type="project" value="UniProtKB-KW"/>
</dbReference>
<dbReference type="Pfam" id="PF13432">
    <property type="entry name" value="TPR_16"/>
    <property type="match status" value="1"/>
</dbReference>
<sequence length="1156" mass="123250">MAFSRGLLLGTAIVVMASTPVPAIAQSQAVKTLLEQAEYWEQRGRRDRAIEAYRRVLAIDPDNATARRGVSGPPPQAAPPPQSAADSAQSGNNVSPPSRGATGGSSQGSGVTVADLAGRDRVAGFNALEAGRLSEAGRRFEAALARLPNDPDSLGGLGLVRLRTERFAEARDLLERASRRGSAQRWADALQSARFYAGLADARAAFDAGRLEEAEQATQQLVSSGFSDNAPAMELLAAIYEKQGRYQEAAMMSQRVAGQAQSGSQMARRSQVNSLRQQALAARRIGDNAGAERLFQQGLMVDRSDPWIRYEFARFQYAQGRLSETSSLINSLSQMNTPEAHYAAALLLENMDKPDQAEQEMSRIAASDRSAEMNAFMSGLRADAAINRARTIAAQGQKAQATTALYQIGANDNLPAGKIAEIANALYELGDRPAAAQLARKALEAEPRDIASYEPIVRILAQTGQEAFALSALQRVSERAGNSQEGTRLVARLNGIMASVQADQLREAGQYAQSFDLLQSAWSRAPGNIDILSALARLYQSGGLTMQATQTFRMVLQQSPDDKGALIGLMDSASAIGDNRLAGQALDQALSTYPQDYEIYLAAARVEQAQGDESKARRYLEQARSLYMRQTGIAQGGFPAANPFVNRRNDTGVGPAPVNPFLLGTNPDAAQASGGFAGAYDTGAPAYSGPAYPAQSSGNANGNFAGVSSYNSRSVPMRGNGGSAASAYNQPSYRAGSPQPDMPSQAAGSFGRPAASSSRQVASDYVRTGDPVLDSIQSDLNRLSMETGPRVDVQTYYRDRSGEEGLSALQDLGASAAISTGFAGGRISAKAKAVVVDAGRPTGSGLARFGRNGTPEAQAIVDEEEASLANADTQHASGVAVSVGYKNDLVEVDAGTTPLGFEKTRFAGGITVSPRFSPYASGRLWAERRPVTDSVLSYAGTRDPLSGEWWGNVMRTRGGASFSWDRDNTGFYADAAYSRFTGSNVRKNDGVEINLGGYIRAMQGAHSLLTIGTNANYQSYDNNQNYFTYGHGGYFSPQSFLSISFPVRYVYDKDGLAINVSASPGYQSYEQHGEALYPTDPAAQADLDALKTLNTDVRARYDTISQTGFGLAADGSVYYDISPRTSIGGEFNYNGFGDYNEFRTMIGVKQQIGKGN</sequence>
<dbReference type="Pfam" id="PF13181">
    <property type="entry name" value="TPR_8"/>
    <property type="match status" value="1"/>
</dbReference>
<evidence type="ECO:0000256" key="3">
    <source>
        <dbReference type="ARBA" id="ARBA00022737"/>
    </source>
</evidence>
<gene>
    <name evidence="10" type="ORF">D6851_00980</name>
</gene>
<feature type="domain" description="Cellulose synthase operon C C-terminal" evidence="9">
    <location>
        <begin position="809"/>
        <end position="1150"/>
    </location>
</feature>
<keyword evidence="11" id="KW-1185">Reference proteome</keyword>
<dbReference type="PANTHER" id="PTHR12558">
    <property type="entry name" value="CELL DIVISION CYCLE 16,23,27"/>
    <property type="match status" value="1"/>
</dbReference>
<organism evidence="10 11">
    <name type="scientific">Altericroceibacterium spongiae</name>
    <dbReference type="NCBI Taxonomy" id="2320269"/>
    <lineage>
        <taxon>Bacteria</taxon>
        <taxon>Pseudomonadati</taxon>
        <taxon>Pseudomonadota</taxon>
        <taxon>Alphaproteobacteria</taxon>
        <taxon>Sphingomonadales</taxon>
        <taxon>Erythrobacteraceae</taxon>
        <taxon>Altericroceibacterium</taxon>
    </lineage>
</organism>
<evidence type="ECO:0000256" key="4">
    <source>
        <dbReference type="ARBA" id="ARBA00022803"/>
    </source>
</evidence>
<dbReference type="AlphaFoldDB" id="A0A420EQZ8"/>
<evidence type="ECO:0000256" key="8">
    <source>
        <dbReference type="SAM" id="SignalP"/>
    </source>
</evidence>
<dbReference type="SMART" id="SM00028">
    <property type="entry name" value="TPR"/>
    <property type="match status" value="7"/>
</dbReference>
<protein>
    <submittedName>
        <fullName evidence="10">Tetratricopeptide repeat protein</fullName>
    </submittedName>
</protein>
<feature type="repeat" description="TPR" evidence="6">
    <location>
        <begin position="30"/>
        <end position="63"/>
    </location>
</feature>
<dbReference type="InterPro" id="IPR008410">
    <property type="entry name" value="BCSC_C"/>
</dbReference>